<dbReference type="InterPro" id="IPR001789">
    <property type="entry name" value="Sig_transdc_resp-reg_receiver"/>
</dbReference>
<dbReference type="GO" id="GO:0032993">
    <property type="term" value="C:protein-DNA complex"/>
    <property type="evidence" value="ECO:0007669"/>
    <property type="project" value="TreeGrafter"/>
</dbReference>
<evidence type="ECO:0000313" key="10">
    <source>
        <dbReference type="EMBL" id="CZF80503.1"/>
    </source>
</evidence>
<keyword evidence="1 6" id="KW-0597">Phosphoprotein</keyword>
<dbReference type="PROSITE" id="PS51755">
    <property type="entry name" value="OMPR_PHOB"/>
    <property type="match status" value="1"/>
</dbReference>
<dbReference type="Pfam" id="PF00486">
    <property type="entry name" value="Trans_reg_C"/>
    <property type="match status" value="1"/>
</dbReference>
<dbReference type="Pfam" id="PF00072">
    <property type="entry name" value="Response_reg"/>
    <property type="match status" value="1"/>
</dbReference>
<dbReference type="Gene3D" id="1.10.10.10">
    <property type="entry name" value="Winged helix-like DNA-binding domain superfamily/Winged helix DNA-binding domain"/>
    <property type="match status" value="1"/>
</dbReference>
<dbReference type="FunFam" id="3.40.50.2300:FF:000002">
    <property type="entry name" value="DNA-binding response regulator PhoP"/>
    <property type="match status" value="1"/>
</dbReference>
<dbReference type="GO" id="GO:0006355">
    <property type="term" value="P:regulation of DNA-templated transcription"/>
    <property type="evidence" value="ECO:0007669"/>
    <property type="project" value="InterPro"/>
</dbReference>
<feature type="modified residue" description="4-aspartylphosphate" evidence="6">
    <location>
        <position position="51"/>
    </location>
</feature>
<dbReference type="CDD" id="cd19935">
    <property type="entry name" value="REC_OmpR_CusR-like"/>
    <property type="match status" value="1"/>
</dbReference>
<feature type="domain" description="Response regulatory" evidence="8">
    <location>
        <begin position="2"/>
        <end position="116"/>
    </location>
</feature>
<dbReference type="FunFam" id="1.10.10.10:FF:000005">
    <property type="entry name" value="Two-component system response regulator"/>
    <property type="match status" value="1"/>
</dbReference>
<evidence type="ECO:0000256" key="2">
    <source>
        <dbReference type="ARBA" id="ARBA00023012"/>
    </source>
</evidence>
<keyword evidence="3" id="KW-0805">Transcription regulation</keyword>
<evidence type="ECO:0000256" key="1">
    <source>
        <dbReference type="ARBA" id="ARBA00022553"/>
    </source>
</evidence>
<dbReference type="SMART" id="SM00448">
    <property type="entry name" value="REC"/>
    <property type="match status" value="1"/>
</dbReference>
<keyword evidence="4 7" id="KW-0238">DNA-binding</keyword>
<dbReference type="InterPro" id="IPR001867">
    <property type="entry name" value="OmpR/PhoB-type_DNA-bd"/>
</dbReference>
<dbReference type="GO" id="GO:0005829">
    <property type="term" value="C:cytosol"/>
    <property type="evidence" value="ECO:0007669"/>
    <property type="project" value="TreeGrafter"/>
</dbReference>
<keyword evidence="5" id="KW-0804">Transcription</keyword>
<dbReference type="Proteomes" id="UP000073601">
    <property type="component" value="Unassembled WGS sequence"/>
</dbReference>
<dbReference type="PROSITE" id="PS50110">
    <property type="entry name" value="RESPONSE_REGULATORY"/>
    <property type="match status" value="1"/>
</dbReference>
<keyword evidence="11" id="KW-1185">Reference proteome</keyword>
<dbReference type="SMART" id="SM00862">
    <property type="entry name" value="Trans_reg_C"/>
    <property type="match status" value="1"/>
</dbReference>
<protein>
    <submittedName>
        <fullName evidence="10">Transcriptional regulatory protein CusR</fullName>
    </submittedName>
</protein>
<evidence type="ECO:0000313" key="11">
    <source>
        <dbReference type="Proteomes" id="UP000073601"/>
    </source>
</evidence>
<organism evidence="10 11">
    <name type="scientific">Grimontia marina</name>
    <dbReference type="NCBI Taxonomy" id="646534"/>
    <lineage>
        <taxon>Bacteria</taxon>
        <taxon>Pseudomonadati</taxon>
        <taxon>Pseudomonadota</taxon>
        <taxon>Gammaproteobacteria</taxon>
        <taxon>Vibrionales</taxon>
        <taxon>Vibrionaceae</taxon>
        <taxon>Grimontia</taxon>
    </lineage>
</organism>
<dbReference type="RefSeq" id="WP_062707216.1">
    <property type="nucleotide sequence ID" value="NZ_CAWRCI010000010.1"/>
</dbReference>
<evidence type="ECO:0000256" key="4">
    <source>
        <dbReference type="ARBA" id="ARBA00023125"/>
    </source>
</evidence>
<feature type="domain" description="OmpR/PhoB-type" evidence="9">
    <location>
        <begin position="127"/>
        <end position="225"/>
    </location>
</feature>
<gene>
    <name evidence="10" type="primary">cusR</name>
    <name evidence="10" type="ORF">GMA8713_01434</name>
</gene>
<dbReference type="InterPro" id="IPR039420">
    <property type="entry name" value="WalR-like"/>
</dbReference>
<dbReference type="PANTHER" id="PTHR48111:SF76">
    <property type="entry name" value="TWO-COMPONENT RESPONSE REGULATOR"/>
    <property type="match status" value="1"/>
</dbReference>
<evidence type="ECO:0000256" key="7">
    <source>
        <dbReference type="PROSITE-ProRule" id="PRU01091"/>
    </source>
</evidence>
<dbReference type="AlphaFoldDB" id="A0A128F126"/>
<dbReference type="GO" id="GO:0000976">
    <property type="term" value="F:transcription cis-regulatory region binding"/>
    <property type="evidence" value="ECO:0007669"/>
    <property type="project" value="TreeGrafter"/>
</dbReference>
<proteinExistence type="predicted"/>
<accession>A0A128F126</accession>
<dbReference type="SUPFAM" id="SSF52172">
    <property type="entry name" value="CheY-like"/>
    <property type="match status" value="1"/>
</dbReference>
<dbReference type="EMBL" id="FIZY01000010">
    <property type="protein sequence ID" value="CZF80503.1"/>
    <property type="molecule type" value="Genomic_DNA"/>
</dbReference>
<dbReference type="InterPro" id="IPR011006">
    <property type="entry name" value="CheY-like_superfamily"/>
</dbReference>
<dbReference type="CDD" id="cd00383">
    <property type="entry name" value="trans_reg_C"/>
    <property type="match status" value="1"/>
</dbReference>
<evidence type="ECO:0000256" key="5">
    <source>
        <dbReference type="ARBA" id="ARBA00023163"/>
    </source>
</evidence>
<evidence type="ECO:0000256" key="6">
    <source>
        <dbReference type="PROSITE-ProRule" id="PRU00169"/>
    </source>
</evidence>
<dbReference type="GO" id="GO:0000156">
    <property type="term" value="F:phosphorelay response regulator activity"/>
    <property type="evidence" value="ECO:0007669"/>
    <property type="project" value="TreeGrafter"/>
</dbReference>
<dbReference type="InterPro" id="IPR036388">
    <property type="entry name" value="WH-like_DNA-bd_sf"/>
</dbReference>
<dbReference type="OrthoDB" id="4127888at2"/>
<dbReference type="SUPFAM" id="SSF46894">
    <property type="entry name" value="C-terminal effector domain of the bipartite response regulators"/>
    <property type="match status" value="1"/>
</dbReference>
<evidence type="ECO:0000256" key="3">
    <source>
        <dbReference type="ARBA" id="ARBA00023015"/>
    </source>
</evidence>
<keyword evidence="2" id="KW-0902">Two-component regulatory system</keyword>
<reference evidence="11" key="1">
    <citation type="submission" date="2016-02" db="EMBL/GenBank/DDBJ databases">
        <authorList>
            <person name="Rodrigo-Torres Lidia"/>
            <person name="Arahal R.David."/>
        </authorList>
    </citation>
    <scope>NUCLEOTIDE SEQUENCE [LARGE SCALE GENOMIC DNA]</scope>
    <source>
        <strain evidence="11">CECT 8713</strain>
    </source>
</reference>
<evidence type="ECO:0000259" key="9">
    <source>
        <dbReference type="PROSITE" id="PS51755"/>
    </source>
</evidence>
<dbReference type="Gene3D" id="6.10.250.690">
    <property type="match status" value="1"/>
</dbReference>
<dbReference type="Gene3D" id="3.40.50.2300">
    <property type="match status" value="1"/>
</dbReference>
<dbReference type="PANTHER" id="PTHR48111">
    <property type="entry name" value="REGULATOR OF RPOS"/>
    <property type="match status" value="1"/>
</dbReference>
<feature type="DNA-binding region" description="OmpR/PhoB-type" evidence="7">
    <location>
        <begin position="127"/>
        <end position="225"/>
    </location>
</feature>
<evidence type="ECO:0000259" key="8">
    <source>
        <dbReference type="PROSITE" id="PS50110"/>
    </source>
</evidence>
<sequence length="230" mass="25619">MRVLLVEDDTSLSSFVEKGLREAGHQVEVTDNGKHALTLCMAESYDVAIVDRMLPRLDGLSLVKALRAAQVGTPILFLTALGGVDDRVQGLEAGGDDYLTKPFAFSELLARVTALSRRAVLKTTEASPQISYGDVILNLFEHSATRQGQSLDLQPKEFRILELFLRHPGRVITRTMLLEHVWDIHFDPQTSVVETHISRLRNKLEKPFGDTLIQTVRGVGYKLEQKGEAK</sequence>
<dbReference type="InterPro" id="IPR016032">
    <property type="entry name" value="Sig_transdc_resp-reg_C-effctor"/>
</dbReference>
<name>A0A128F126_9GAMM</name>